<proteinExistence type="predicted"/>
<sequence>MVTVSRQELLKWYLVALKLNATIEAKLQRMPNPSLELPKQSKEAQLQELQQQPLDSPQNVIKGDNNNLAEGGSRSDSKWVISIRENLKQARPDDEKDVGVS</sequence>
<protein>
    <submittedName>
        <fullName evidence="2">Uncharacterized protein</fullName>
    </submittedName>
</protein>
<evidence type="ECO:0000256" key="1">
    <source>
        <dbReference type="SAM" id="MobiDB-lite"/>
    </source>
</evidence>
<evidence type="ECO:0000313" key="3">
    <source>
        <dbReference type="Proteomes" id="UP001415857"/>
    </source>
</evidence>
<comment type="caution">
    <text evidence="2">The sequence shown here is derived from an EMBL/GenBank/DDBJ whole genome shotgun (WGS) entry which is preliminary data.</text>
</comment>
<keyword evidence="3" id="KW-1185">Reference proteome</keyword>
<evidence type="ECO:0000313" key="2">
    <source>
        <dbReference type="EMBL" id="KAK9284300.1"/>
    </source>
</evidence>
<reference evidence="2 3" key="1">
    <citation type="journal article" date="2024" name="Plant J.">
        <title>Genome sequences and population genomics reveal climatic adaptation and genomic divergence between two closely related sweetgum species.</title>
        <authorList>
            <person name="Xu W.Q."/>
            <person name="Ren C.Q."/>
            <person name="Zhang X.Y."/>
            <person name="Comes H.P."/>
            <person name="Liu X.H."/>
            <person name="Li Y.G."/>
            <person name="Kettle C.J."/>
            <person name="Jalonen R."/>
            <person name="Gaisberger H."/>
            <person name="Ma Y.Z."/>
            <person name="Qiu Y.X."/>
        </authorList>
    </citation>
    <scope>NUCLEOTIDE SEQUENCE [LARGE SCALE GENOMIC DNA]</scope>
    <source>
        <strain evidence="2">Hangzhou</strain>
    </source>
</reference>
<dbReference type="AlphaFoldDB" id="A0AAP0S036"/>
<feature type="region of interest" description="Disordered" evidence="1">
    <location>
        <begin position="34"/>
        <end position="75"/>
    </location>
</feature>
<dbReference type="Proteomes" id="UP001415857">
    <property type="component" value="Unassembled WGS sequence"/>
</dbReference>
<organism evidence="2 3">
    <name type="scientific">Liquidambar formosana</name>
    <name type="common">Formosan gum</name>
    <dbReference type="NCBI Taxonomy" id="63359"/>
    <lineage>
        <taxon>Eukaryota</taxon>
        <taxon>Viridiplantae</taxon>
        <taxon>Streptophyta</taxon>
        <taxon>Embryophyta</taxon>
        <taxon>Tracheophyta</taxon>
        <taxon>Spermatophyta</taxon>
        <taxon>Magnoliopsida</taxon>
        <taxon>eudicotyledons</taxon>
        <taxon>Gunneridae</taxon>
        <taxon>Pentapetalae</taxon>
        <taxon>Saxifragales</taxon>
        <taxon>Altingiaceae</taxon>
        <taxon>Liquidambar</taxon>
    </lineage>
</organism>
<accession>A0AAP0S036</accession>
<dbReference type="EMBL" id="JBBPBK010000005">
    <property type="protein sequence ID" value="KAK9284300.1"/>
    <property type="molecule type" value="Genomic_DNA"/>
</dbReference>
<gene>
    <name evidence="2" type="ORF">L1049_023471</name>
</gene>
<feature type="compositionally biased region" description="Low complexity" evidence="1">
    <location>
        <begin position="43"/>
        <end position="58"/>
    </location>
</feature>
<name>A0AAP0S036_LIQFO</name>